<keyword evidence="3" id="KW-1185">Reference proteome</keyword>
<evidence type="ECO:0000313" key="2">
    <source>
        <dbReference type="EMBL" id="MFD1225361.1"/>
    </source>
</evidence>
<dbReference type="Gene3D" id="3.30.1340.10">
    <property type="entry name" value="HPr-like"/>
    <property type="match status" value="1"/>
</dbReference>
<dbReference type="RefSeq" id="WP_179136190.1">
    <property type="nucleotide sequence ID" value="NZ_BAABJG010000052.1"/>
</dbReference>
<comment type="caution">
    <text evidence="2">The sequence shown here is derived from an EMBL/GenBank/DDBJ whole genome shotgun (WGS) entry which is preliminary data.</text>
</comment>
<name>A0ABW3UZY8_9BACL</name>
<dbReference type="Proteomes" id="UP001597180">
    <property type="component" value="Unassembled WGS sequence"/>
</dbReference>
<sequence length="94" mass="10530">MKILRNYQFPNGFSLRQILKFVSAANQFKSQVSFASDGYLLNSKGVLGMVLFFSQFPRTEEIQLIIEGTDADEANKILESILYSGSSYAYSAKS</sequence>
<organism evidence="2 3">
    <name type="scientific">Paenibacillus vulneris</name>
    <dbReference type="NCBI Taxonomy" id="1133364"/>
    <lineage>
        <taxon>Bacteria</taxon>
        <taxon>Bacillati</taxon>
        <taxon>Bacillota</taxon>
        <taxon>Bacilli</taxon>
        <taxon>Bacillales</taxon>
        <taxon>Paenibacillaceae</taxon>
        <taxon>Paenibacillus</taxon>
    </lineage>
</organism>
<gene>
    <name evidence="2" type="ORF">ACFQ4B_35295</name>
</gene>
<dbReference type="InterPro" id="IPR035895">
    <property type="entry name" value="HPr-like_sf"/>
</dbReference>
<dbReference type="InterPro" id="IPR000032">
    <property type="entry name" value="HPr-like"/>
</dbReference>
<protein>
    <submittedName>
        <fullName evidence="2">HPr family phosphocarrier protein</fullName>
    </submittedName>
</protein>
<proteinExistence type="predicted"/>
<dbReference type="Pfam" id="PF00381">
    <property type="entry name" value="PTS-HPr"/>
    <property type="match status" value="1"/>
</dbReference>
<accession>A0ABW3UZY8</accession>
<feature type="domain" description="HPr" evidence="1">
    <location>
        <begin position="10"/>
        <end position="82"/>
    </location>
</feature>
<evidence type="ECO:0000259" key="1">
    <source>
        <dbReference type="Pfam" id="PF00381"/>
    </source>
</evidence>
<reference evidence="3" key="1">
    <citation type="journal article" date="2019" name="Int. J. Syst. Evol. Microbiol.">
        <title>The Global Catalogue of Microorganisms (GCM) 10K type strain sequencing project: providing services to taxonomists for standard genome sequencing and annotation.</title>
        <authorList>
            <consortium name="The Broad Institute Genomics Platform"/>
            <consortium name="The Broad Institute Genome Sequencing Center for Infectious Disease"/>
            <person name="Wu L."/>
            <person name="Ma J."/>
        </authorList>
    </citation>
    <scope>NUCLEOTIDE SEQUENCE [LARGE SCALE GENOMIC DNA]</scope>
    <source>
        <strain evidence="3">CCUG 53270</strain>
    </source>
</reference>
<evidence type="ECO:0000313" key="3">
    <source>
        <dbReference type="Proteomes" id="UP001597180"/>
    </source>
</evidence>
<dbReference type="EMBL" id="JBHTLU010000058">
    <property type="protein sequence ID" value="MFD1225361.1"/>
    <property type="molecule type" value="Genomic_DNA"/>
</dbReference>
<dbReference type="SUPFAM" id="SSF55594">
    <property type="entry name" value="HPr-like"/>
    <property type="match status" value="1"/>
</dbReference>